<gene>
    <name evidence="1" type="ORF">FPE01S_02_09170</name>
</gene>
<name>A0A0E9N2B3_9BACT</name>
<protein>
    <submittedName>
        <fullName evidence="1">Uncharacterized protein</fullName>
    </submittedName>
</protein>
<comment type="caution">
    <text evidence="1">The sequence shown here is derived from an EMBL/GenBank/DDBJ whole genome shotgun (WGS) entry which is preliminary data.</text>
</comment>
<evidence type="ECO:0000313" key="2">
    <source>
        <dbReference type="Proteomes" id="UP000033121"/>
    </source>
</evidence>
<evidence type="ECO:0000313" key="1">
    <source>
        <dbReference type="EMBL" id="GAO43811.1"/>
    </source>
</evidence>
<dbReference type="STRING" id="1220578.FPE01S_02_09170"/>
<dbReference type="RefSeq" id="WP_046369639.1">
    <property type="nucleotide sequence ID" value="NZ_BBWV01000002.1"/>
</dbReference>
<proteinExistence type="predicted"/>
<sequence length="84" mass="9195">MTVKAKFRCNNIVDSNFGTATDGSIFGNRKVQFSPVYGNSGENASFAKATPNGNLELQIDKSTPAYDFFKPGKEYYLTIEEATA</sequence>
<organism evidence="1 2">
    <name type="scientific">Flavihumibacter petaseus NBRC 106054</name>
    <dbReference type="NCBI Taxonomy" id="1220578"/>
    <lineage>
        <taxon>Bacteria</taxon>
        <taxon>Pseudomonadati</taxon>
        <taxon>Bacteroidota</taxon>
        <taxon>Chitinophagia</taxon>
        <taxon>Chitinophagales</taxon>
        <taxon>Chitinophagaceae</taxon>
        <taxon>Flavihumibacter</taxon>
    </lineage>
</organism>
<reference evidence="1 2" key="1">
    <citation type="submission" date="2015-04" db="EMBL/GenBank/DDBJ databases">
        <title>Whole genome shotgun sequence of Flavihumibacter petaseus NBRC 106054.</title>
        <authorList>
            <person name="Miyazawa S."/>
            <person name="Hosoyama A."/>
            <person name="Hashimoto M."/>
            <person name="Noguchi M."/>
            <person name="Tsuchikane K."/>
            <person name="Ohji S."/>
            <person name="Yamazoe A."/>
            <person name="Ichikawa N."/>
            <person name="Kimura A."/>
            <person name="Fujita N."/>
        </authorList>
    </citation>
    <scope>NUCLEOTIDE SEQUENCE [LARGE SCALE GENOMIC DNA]</scope>
    <source>
        <strain evidence="1 2">NBRC 106054</strain>
    </source>
</reference>
<dbReference type="OrthoDB" id="9134808at2"/>
<dbReference type="Proteomes" id="UP000033121">
    <property type="component" value="Unassembled WGS sequence"/>
</dbReference>
<accession>A0A0E9N2B3</accession>
<keyword evidence="2" id="KW-1185">Reference proteome</keyword>
<dbReference type="EMBL" id="BBWV01000002">
    <property type="protein sequence ID" value="GAO43811.1"/>
    <property type="molecule type" value="Genomic_DNA"/>
</dbReference>
<dbReference type="AlphaFoldDB" id="A0A0E9N2B3"/>